<proteinExistence type="inferred from homology"/>
<evidence type="ECO:0000313" key="5">
    <source>
        <dbReference type="EMBL" id="KKI65308.1"/>
    </source>
</evidence>
<accession>A0A0M2P5Y0</accession>
<feature type="domain" description="Nitroreductase" evidence="4">
    <location>
        <begin position="11"/>
        <end position="188"/>
    </location>
</feature>
<dbReference type="GO" id="GO:0016491">
    <property type="term" value="F:oxidoreductase activity"/>
    <property type="evidence" value="ECO:0007669"/>
    <property type="project" value="UniProtKB-KW"/>
</dbReference>
<protein>
    <submittedName>
        <fullName evidence="5">Oxygen-insensitive NAD(P)H nitroreductase</fullName>
    </submittedName>
</protein>
<dbReference type="EMBL" id="LAKJ01000002">
    <property type="protein sequence ID" value="KKI65308.1"/>
    <property type="molecule type" value="Genomic_DNA"/>
</dbReference>
<evidence type="ECO:0000259" key="4">
    <source>
        <dbReference type="Pfam" id="PF00881"/>
    </source>
</evidence>
<comment type="cofactor">
    <cofactor evidence="1">
        <name>FMN</name>
        <dbReference type="ChEBI" id="CHEBI:58210"/>
    </cofactor>
</comment>
<comment type="similarity">
    <text evidence="2">Belongs to the nitroreductase family.</text>
</comment>
<dbReference type="GeneID" id="58096442"/>
<dbReference type="Gene3D" id="3.40.109.10">
    <property type="entry name" value="NADH Oxidase"/>
    <property type="match status" value="1"/>
</dbReference>
<evidence type="ECO:0000313" key="6">
    <source>
        <dbReference type="Proteomes" id="UP000034455"/>
    </source>
</evidence>
<comment type="caution">
    <text evidence="5">The sequence shown here is derived from an EMBL/GenBank/DDBJ whole genome shotgun (WGS) entry which is preliminary data.</text>
</comment>
<dbReference type="PANTHER" id="PTHR43673">
    <property type="entry name" value="NAD(P)H NITROREDUCTASE YDGI-RELATED"/>
    <property type="match status" value="1"/>
</dbReference>
<dbReference type="PANTHER" id="PTHR43673:SF10">
    <property type="entry name" value="NADH DEHYDROGENASE_NAD(P)H NITROREDUCTASE XCC3605-RELATED"/>
    <property type="match status" value="1"/>
</dbReference>
<gene>
    <name evidence="5" type="ORF">UF66_1265</name>
</gene>
<dbReference type="Proteomes" id="UP000034455">
    <property type="component" value="Unassembled WGS sequence"/>
</dbReference>
<reference evidence="5 6" key="1">
    <citation type="submission" date="2015-03" db="EMBL/GenBank/DDBJ databases">
        <title>Genome Assembly of Staphylococcus cohnii subsp. cohnii strain G22B2.</title>
        <authorList>
            <person name="Nair G."/>
            <person name="Kaur G."/>
            <person name="Khatri I."/>
            <person name="Singh N.K."/>
            <person name="Sathyabama S."/>
            <person name="Maurya S.K."/>
            <person name="Subramanian S."/>
            <person name="Agrewala J.N."/>
            <person name="Mayilraj S."/>
        </authorList>
    </citation>
    <scope>NUCLEOTIDE SEQUENCE [LARGE SCALE GENOMIC DNA]</scope>
    <source>
        <strain evidence="5 6">G22B2</strain>
    </source>
</reference>
<dbReference type="RefSeq" id="WP_019469042.1">
    <property type="nucleotide sequence ID" value="NZ_BKAS01000001.1"/>
</dbReference>
<dbReference type="InterPro" id="IPR000415">
    <property type="entry name" value="Nitroreductase-like"/>
</dbReference>
<dbReference type="AlphaFoldDB" id="A0A0M2P5Y0"/>
<dbReference type="PATRIC" id="fig|74704.6.peg.1299"/>
<evidence type="ECO:0000256" key="1">
    <source>
        <dbReference type="ARBA" id="ARBA00001917"/>
    </source>
</evidence>
<name>A0A0M2P5Y0_STACC</name>
<dbReference type="Pfam" id="PF00881">
    <property type="entry name" value="Nitroreductase"/>
    <property type="match status" value="1"/>
</dbReference>
<organism evidence="5 6">
    <name type="scientific">Staphylococcus cohnii subsp. cohnii</name>
    <dbReference type="NCBI Taxonomy" id="74704"/>
    <lineage>
        <taxon>Bacteria</taxon>
        <taxon>Bacillati</taxon>
        <taxon>Bacillota</taxon>
        <taxon>Bacilli</taxon>
        <taxon>Bacillales</taxon>
        <taxon>Staphylococcaceae</taxon>
        <taxon>Staphylococcus</taxon>
        <taxon>Staphylococcus cohnii species complex</taxon>
    </lineage>
</organism>
<dbReference type="InterPro" id="IPR029479">
    <property type="entry name" value="Nitroreductase"/>
</dbReference>
<evidence type="ECO:0000256" key="3">
    <source>
        <dbReference type="ARBA" id="ARBA00023002"/>
    </source>
</evidence>
<sequence>MKNNDFEDVVLNRKSVKVFDEQVKIPRSEMDEMIQKATKAPSSVNMQPWRFLVVESEAGKEKLKPLVRFNTRQNDTSAAMVIIFGDMQNYEYGEDIYHNAVLNGYMPEEVKVEMLGKILPLYKSLNRSEMNDIIKIDSSLAAMQFMLVARSYGYDTNPIGGFEKDQIAEAFDLDPERFEPVMIVAIGKAKNPGHESYRLSAETVTKYV</sequence>
<evidence type="ECO:0000256" key="2">
    <source>
        <dbReference type="ARBA" id="ARBA00007118"/>
    </source>
</evidence>
<dbReference type="SUPFAM" id="SSF55469">
    <property type="entry name" value="FMN-dependent nitroreductase-like"/>
    <property type="match status" value="1"/>
</dbReference>
<dbReference type="CDD" id="cd02137">
    <property type="entry name" value="MhqN-like"/>
    <property type="match status" value="1"/>
</dbReference>
<keyword evidence="3" id="KW-0560">Oxidoreductase</keyword>